<proteinExistence type="predicted"/>
<evidence type="ECO:0000256" key="1">
    <source>
        <dbReference type="SAM" id="MobiDB-lite"/>
    </source>
</evidence>
<gene>
    <name evidence="2" type="ORF">BV898_10342</name>
</gene>
<sequence length="307" mass="34839">MPAVKSGSGREHLRNGVSIRFLRHFNRKEKNDVWTVDVKHQPSSFSSSPSVIRTLQPQPLATDAEQISPKSATPVLMPIRLSPVRSRSPLTYSSSPVAFPSESDRLASEDEVRELAFYRYIEKHLYRRSDRPEIRNLVGRVLDVYGNRVIWFVEWYSLMMEARGYVVEDNLLKSHSPYQLLLIDYYTDKVQYFPNRIADLLRGVRLVLPRYTADELIDFDPVVAPTESPSEVVKDADDVEMAPSAEPPDLAQEESERDLKQFKFAEVDRPSAEPPDVGAEGESAAGPPNETVAVPGCTNSYMRFMDF</sequence>
<keyword evidence="3" id="KW-1185">Reference proteome</keyword>
<dbReference type="EMBL" id="MTYJ01000088">
    <property type="protein sequence ID" value="OQV15468.1"/>
    <property type="molecule type" value="Genomic_DNA"/>
</dbReference>
<dbReference type="AlphaFoldDB" id="A0A1W0WJR3"/>
<organism evidence="2 3">
    <name type="scientific">Hypsibius exemplaris</name>
    <name type="common">Freshwater tardigrade</name>
    <dbReference type="NCBI Taxonomy" id="2072580"/>
    <lineage>
        <taxon>Eukaryota</taxon>
        <taxon>Metazoa</taxon>
        <taxon>Ecdysozoa</taxon>
        <taxon>Tardigrada</taxon>
        <taxon>Eutardigrada</taxon>
        <taxon>Parachela</taxon>
        <taxon>Hypsibioidea</taxon>
        <taxon>Hypsibiidae</taxon>
        <taxon>Hypsibius</taxon>
    </lineage>
</organism>
<dbReference type="OrthoDB" id="10669332at2759"/>
<evidence type="ECO:0000313" key="2">
    <source>
        <dbReference type="EMBL" id="OQV15468.1"/>
    </source>
</evidence>
<reference evidence="3" key="1">
    <citation type="submission" date="2017-01" db="EMBL/GenBank/DDBJ databases">
        <title>Comparative genomics of anhydrobiosis in the tardigrade Hypsibius dujardini.</title>
        <authorList>
            <person name="Yoshida Y."/>
            <person name="Koutsovoulos G."/>
            <person name="Laetsch D."/>
            <person name="Stevens L."/>
            <person name="Kumar S."/>
            <person name="Horikawa D."/>
            <person name="Ishino K."/>
            <person name="Komine S."/>
            <person name="Tomita M."/>
            <person name="Blaxter M."/>
            <person name="Arakawa K."/>
        </authorList>
    </citation>
    <scope>NUCLEOTIDE SEQUENCE [LARGE SCALE GENOMIC DNA]</scope>
    <source>
        <strain evidence="3">Z151</strain>
    </source>
</reference>
<evidence type="ECO:0000313" key="3">
    <source>
        <dbReference type="Proteomes" id="UP000192578"/>
    </source>
</evidence>
<name>A0A1W0WJR3_HYPEX</name>
<feature type="compositionally biased region" description="Basic and acidic residues" evidence="1">
    <location>
        <begin position="257"/>
        <end position="271"/>
    </location>
</feature>
<accession>A0A1W0WJR3</accession>
<feature type="region of interest" description="Disordered" evidence="1">
    <location>
        <begin position="236"/>
        <end position="297"/>
    </location>
</feature>
<dbReference type="Proteomes" id="UP000192578">
    <property type="component" value="Unassembled WGS sequence"/>
</dbReference>
<protein>
    <submittedName>
        <fullName evidence="2">Uncharacterized protein</fullName>
    </submittedName>
</protein>
<comment type="caution">
    <text evidence="2">The sequence shown here is derived from an EMBL/GenBank/DDBJ whole genome shotgun (WGS) entry which is preliminary data.</text>
</comment>